<comment type="caution">
    <text evidence="13">The sequence shown here is derived from an EMBL/GenBank/DDBJ whole genome shotgun (WGS) entry which is preliminary data.</text>
</comment>
<evidence type="ECO:0000313" key="13">
    <source>
        <dbReference type="EMBL" id="MDD7970059.1"/>
    </source>
</evidence>
<dbReference type="EMBL" id="JAQZSM010000002">
    <property type="protein sequence ID" value="MDD7970059.1"/>
    <property type="molecule type" value="Genomic_DNA"/>
</dbReference>
<evidence type="ECO:0000256" key="3">
    <source>
        <dbReference type="ARBA" id="ARBA00022519"/>
    </source>
</evidence>
<keyword evidence="12" id="KW-0813">Transport</keyword>
<dbReference type="Pfam" id="PF02537">
    <property type="entry name" value="CRCB"/>
    <property type="match status" value="1"/>
</dbReference>
<evidence type="ECO:0000256" key="4">
    <source>
        <dbReference type="ARBA" id="ARBA00022692"/>
    </source>
</evidence>
<keyword evidence="8 12" id="KW-0472">Membrane</keyword>
<evidence type="ECO:0000256" key="1">
    <source>
        <dbReference type="ARBA" id="ARBA00004651"/>
    </source>
</evidence>
<evidence type="ECO:0000256" key="10">
    <source>
        <dbReference type="ARBA" id="ARBA00035120"/>
    </source>
</evidence>
<dbReference type="Proteomes" id="UP001431784">
    <property type="component" value="Unassembled WGS sequence"/>
</dbReference>
<evidence type="ECO:0000256" key="8">
    <source>
        <dbReference type="ARBA" id="ARBA00023136"/>
    </source>
</evidence>
<evidence type="ECO:0000256" key="6">
    <source>
        <dbReference type="ARBA" id="ARBA00023053"/>
    </source>
</evidence>
<feature type="transmembrane region" description="Helical" evidence="12">
    <location>
        <begin position="6"/>
        <end position="25"/>
    </location>
</feature>
<proteinExistence type="inferred from homology"/>
<organism evidence="13 14">
    <name type="scientific">Roseinatronobacter alkalisoli</name>
    <dbReference type="NCBI Taxonomy" id="3028235"/>
    <lineage>
        <taxon>Bacteria</taxon>
        <taxon>Pseudomonadati</taxon>
        <taxon>Pseudomonadota</taxon>
        <taxon>Alphaproteobacteria</taxon>
        <taxon>Rhodobacterales</taxon>
        <taxon>Paracoccaceae</taxon>
        <taxon>Roseinatronobacter</taxon>
    </lineage>
</organism>
<keyword evidence="14" id="KW-1185">Reference proteome</keyword>
<keyword evidence="5 12" id="KW-1133">Transmembrane helix</keyword>
<keyword evidence="9 12" id="KW-0407">Ion channel</keyword>
<comment type="similarity">
    <text evidence="10 12">Belongs to the fluoride channel Fluc/FEX (TC 1.A.43) family.</text>
</comment>
<evidence type="ECO:0000256" key="11">
    <source>
        <dbReference type="ARBA" id="ARBA00035585"/>
    </source>
</evidence>
<keyword evidence="4 12" id="KW-0812">Transmembrane</keyword>
<keyword evidence="3" id="KW-0997">Cell inner membrane</keyword>
<feature type="binding site" evidence="12">
    <location>
        <position position="86"/>
    </location>
    <ligand>
        <name>Na(+)</name>
        <dbReference type="ChEBI" id="CHEBI:29101"/>
        <note>structural</note>
    </ligand>
</feature>
<evidence type="ECO:0000313" key="14">
    <source>
        <dbReference type="Proteomes" id="UP001431784"/>
    </source>
</evidence>
<comment type="function">
    <text evidence="12">Fluoride-specific ion channel. Important for reducing fluoride concentration in the cell, thus reducing its toxicity.</text>
</comment>
<keyword evidence="2 12" id="KW-1003">Cell membrane</keyword>
<evidence type="ECO:0000256" key="7">
    <source>
        <dbReference type="ARBA" id="ARBA00023065"/>
    </source>
</evidence>
<comment type="activity regulation">
    <text evidence="12">Na(+) is not transported, but it plays an essential structural role and its presence is essential for fluoride channel function.</text>
</comment>
<keyword evidence="12" id="KW-0479">Metal-binding</keyword>
<protein>
    <recommendedName>
        <fullName evidence="12">Fluoride-specific ion channel FluC</fullName>
    </recommendedName>
</protein>
<keyword evidence="6 12" id="KW-0915">Sodium</keyword>
<gene>
    <name evidence="12" type="primary">fluC</name>
    <name evidence="12" type="synonym">crcB</name>
    <name evidence="13" type="ORF">PUT78_03015</name>
</gene>
<sequence>MQVDLFFFMAVCAGGGLGAMARAALSSWISRHAHVAWATLAVNLSGSAALGLACGALMAQSGGVVLSGMMEAAPPALAVFALGVLGGYTTVSTLALQVLMQWQAGRRRAACANALGSVLSGPVVTVLGLAIGVALVRGA</sequence>
<evidence type="ECO:0000256" key="12">
    <source>
        <dbReference type="HAMAP-Rule" id="MF_00454"/>
    </source>
</evidence>
<feature type="transmembrane region" description="Helical" evidence="12">
    <location>
        <begin position="78"/>
        <end position="99"/>
    </location>
</feature>
<dbReference type="InterPro" id="IPR003691">
    <property type="entry name" value="FluC"/>
</dbReference>
<feature type="transmembrane region" description="Helical" evidence="12">
    <location>
        <begin position="111"/>
        <end position="136"/>
    </location>
</feature>
<dbReference type="HAMAP" id="MF_00454">
    <property type="entry name" value="FluC"/>
    <property type="match status" value="1"/>
</dbReference>
<evidence type="ECO:0000256" key="2">
    <source>
        <dbReference type="ARBA" id="ARBA00022475"/>
    </source>
</evidence>
<feature type="binding site" evidence="12">
    <location>
        <position position="89"/>
    </location>
    <ligand>
        <name>Na(+)</name>
        <dbReference type="ChEBI" id="CHEBI:29101"/>
        <note>structural</note>
    </ligand>
</feature>
<evidence type="ECO:0000256" key="5">
    <source>
        <dbReference type="ARBA" id="ARBA00022989"/>
    </source>
</evidence>
<comment type="subcellular location">
    <subcellularLocation>
        <location evidence="1 12">Cell membrane</location>
        <topology evidence="1 12">Multi-pass membrane protein</topology>
    </subcellularLocation>
</comment>
<dbReference type="RefSeq" id="WP_274350618.1">
    <property type="nucleotide sequence ID" value="NZ_JAQZSM010000002.1"/>
</dbReference>
<feature type="transmembrane region" description="Helical" evidence="12">
    <location>
        <begin position="37"/>
        <end position="58"/>
    </location>
</feature>
<accession>A0ABT5T4T0</accession>
<name>A0ABT5T4T0_9RHOB</name>
<keyword evidence="7 12" id="KW-0406">Ion transport</keyword>
<reference evidence="13" key="1">
    <citation type="submission" date="2023-02" db="EMBL/GenBank/DDBJ databases">
        <title>Description of Roseinatronobacter alkalisoli sp. nov., an alkaliphilic bacerium isolated from soda soil.</title>
        <authorList>
            <person name="Wei W."/>
        </authorList>
    </citation>
    <scope>NUCLEOTIDE SEQUENCE</scope>
    <source>
        <strain evidence="13">HJB301</strain>
    </source>
</reference>
<evidence type="ECO:0000256" key="9">
    <source>
        <dbReference type="ARBA" id="ARBA00023303"/>
    </source>
</evidence>
<comment type="catalytic activity">
    <reaction evidence="11">
        <text>fluoride(in) = fluoride(out)</text>
        <dbReference type="Rhea" id="RHEA:76159"/>
        <dbReference type="ChEBI" id="CHEBI:17051"/>
    </reaction>
    <physiologicalReaction direction="left-to-right" evidence="11">
        <dbReference type="Rhea" id="RHEA:76160"/>
    </physiologicalReaction>
</comment>